<reference evidence="1 2" key="1">
    <citation type="submission" date="2019-01" db="EMBL/GenBank/DDBJ databases">
        <authorList>
            <person name="Chen W.-M."/>
        </authorList>
    </citation>
    <scope>NUCLEOTIDE SEQUENCE [LARGE SCALE GENOMIC DNA]</scope>
    <source>
        <strain evidence="1 2">ICH-3</strain>
    </source>
</reference>
<dbReference type="InterPro" id="IPR036412">
    <property type="entry name" value="HAD-like_sf"/>
</dbReference>
<comment type="caution">
    <text evidence="1">The sequence shown here is derived from an EMBL/GenBank/DDBJ whole genome shotgun (WGS) entry which is preliminary data.</text>
</comment>
<keyword evidence="2" id="KW-1185">Reference proteome</keyword>
<protein>
    <submittedName>
        <fullName evidence="1">Uncharacterized protein</fullName>
    </submittedName>
</protein>
<dbReference type="AlphaFoldDB" id="A0A437K1W3"/>
<name>A0A437K1W3_9BURK</name>
<accession>A0A437K1W3</accession>
<dbReference type="Proteomes" id="UP000288178">
    <property type="component" value="Unassembled WGS sequence"/>
</dbReference>
<dbReference type="RefSeq" id="WP_128196401.1">
    <property type="nucleotide sequence ID" value="NZ_SACT01000001.1"/>
</dbReference>
<dbReference type="OrthoDB" id="9816564at2"/>
<dbReference type="SUPFAM" id="SSF48452">
    <property type="entry name" value="TPR-like"/>
    <property type="match status" value="1"/>
</dbReference>
<dbReference type="InterPro" id="IPR023214">
    <property type="entry name" value="HAD_sf"/>
</dbReference>
<organism evidence="1 2">
    <name type="scientific">Rubrivivax albus</name>
    <dbReference type="NCBI Taxonomy" id="2499835"/>
    <lineage>
        <taxon>Bacteria</taxon>
        <taxon>Pseudomonadati</taxon>
        <taxon>Pseudomonadota</taxon>
        <taxon>Betaproteobacteria</taxon>
        <taxon>Burkholderiales</taxon>
        <taxon>Sphaerotilaceae</taxon>
        <taxon>Rubrivivax</taxon>
    </lineage>
</organism>
<evidence type="ECO:0000313" key="1">
    <source>
        <dbReference type="EMBL" id="RVT54322.1"/>
    </source>
</evidence>
<dbReference type="EMBL" id="SACT01000001">
    <property type="protein sequence ID" value="RVT54322.1"/>
    <property type="molecule type" value="Genomic_DNA"/>
</dbReference>
<gene>
    <name evidence="1" type="ORF">ENE75_05585</name>
</gene>
<evidence type="ECO:0000313" key="2">
    <source>
        <dbReference type="Proteomes" id="UP000288178"/>
    </source>
</evidence>
<dbReference type="Pfam" id="PF00702">
    <property type="entry name" value="Hydrolase"/>
    <property type="match status" value="1"/>
</dbReference>
<sequence length="997" mass="108322">MTPTSAVDRAVSEVRQAAFEISATDQRQAYLMLREALKLQPGHPDLLGDLAVLHLQAGRMDACIEAAGEALAARPDHDDSAYAMALALEASGRLDAARACYRELVHGERAARFAAAQPDLAEQCRAKLAQLEAMAPTAAVSAAPPAQAPATSSPVANLPVATAPAPPIAPAHKSIDVAADRAPSGDDEEVFTPRVVRAAGLGTLLRETRGIRALTLDCFDTILWRHTPHPTDVFHDMQQRPAFRTAAIDAALRQKAELYARQLQRVRTGRTEVSLEQIYQAARPGIDDTLVRWLAEDELAAEMAACHAHPGAVQLLRDARARGLPVTIVSDTYLDESRLRRLLAHALPSDAYEAIGAVVCSCDHGVCKSQGLFKIAKLPMPANASAMLHVGDNKDADVQAPRALGISATQLLHDGTDSAQRRAMSAAAACLLDPSARDSRMLCAPYRAVHATFGQDNALPATTIGHGALGPMMHAFVRWIEEEAERLAATHPRVKLLFLMRDAHLPLLAYRELGGRFPSHSAHISRFSAYAASFRRQEHVDHYLAHFANNLTPEMIARQLLLSPERTARLLEDAEKAAQPRQAFLSAVRQPEVMAEIATASAAYRARLRHYLQRQADLMPGDTVMLVDLGYAGTIQRVLGPVMAGQWGNEVFGRYLLAVGSTDDRHRGLLDRSWLDDRALSTLQPYVGLLETLSADDGASAVGYDEDGQPQFDARQVEDVQHRLVAAIQAECLRFVREAEAHFHAGGRTPHTHHLRDEALGGLGRLLFLPSEQELVHLSQFKLEINLGSGIARPLFDIEAGLDGLRRHGMFYVGLAQNGARMAVPAELRAAGMEMSLTMLAQARFGVEATRQDWTMRRLPVPLLVARDGGTPAELQLDALATHDGYFSVLVPLPTTPTDVALPFGRDHAWLQLHSATMVPVSEGRAMERHEADAMHLLVADGVVSHGAGLLNFEHENAMLMFPSESFTHEGRMAIRLTFRPVTSRTEAVQAAAAAGS</sequence>
<proteinExistence type="predicted"/>
<dbReference type="SUPFAM" id="SSF56784">
    <property type="entry name" value="HAD-like"/>
    <property type="match status" value="1"/>
</dbReference>
<dbReference type="InterPro" id="IPR011990">
    <property type="entry name" value="TPR-like_helical_dom_sf"/>
</dbReference>
<dbReference type="Gene3D" id="1.25.40.10">
    <property type="entry name" value="Tetratricopeptide repeat domain"/>
    <property type="match status" value="1"/>
</dbReference>
<dbReference type="Gene3D" id="3.40.50.1000">
    <property type="entry name" value="HAD superfamily/HAD-like"/>
    <property type="match status" value="1"/>
</dbReference>